<dbReference type="SMART" id="SM00089">
    <property type="entry name" value="PKD"/>
    <property type="match status" value="2"/>
</dbReference>
<dbReference type="Pfam" id="PF18911">
    <property type="entry name" value="PKD_4"/>
    <property type="match status" value="2"/>
</dbReference>
<dbReference type="InterPro" id="IPR036116">
    <property type="entry name" value="FN3_sf"/>
</dbReference>
<keyword evidence="3" id="KW-0378">Hydrolase</keyword>
<dbReference type="Pfam" id="PF13385">
    <property type="entry name" value="Laminin_G_3"/>
    <property type="match status" value="1"/>
</dbReference>
<evidence type="ECO:0008006" key="10">
    <source>
        <dbReference type="Google" id="ProtNLM"/>
    </source>
</evidence>
<keyword evidence="3" id="KW-0326">Glycosidase</keyword>
<reference evidence="9" key="1">
    <citation type="journal article" date="2019" name="Int. J. Syst. Evol. Microbiol.">
        <title>The Global Catalogue of Microorganisms (GCM) 10K type strain sequencing project: providing services to taxonomists for standard genome sequencing and annotation.</title>
        <authorList>
            <consortium name="The Broad Institute Genomics Platform"/>
            <consortium name="The Broad Institute Genome Sequencing Center for Infectious Disease"/>
            <person name="Wu L."/>
            <person name="Ma J."/>
        </authorList>
    </citation>
    <scope>NUCLEOTIDE SEQUENCE [LARGE SCALE GENOMIC DNA]</scope>
    <source>
        <strain evidence="9">JCM 16929</strain>
    </source>
</reference>
<dbReference type="Gene3D" id="2.60.120.200">
    <property type="match status" value="1"/>
</dbReference>
<feature type="domain" description="Fibronectin type-III" evidence="7">
    <location>
        <begin position="457"/>
        <end position="554"/>
    </location>
</feature>
<feature type="domain" description="PKD" evidence="6">
    <location>
        <begin position="876"/>
        <end position="964"/>
    </location>
</feature>
<dbReference type="InterPro" id="IPR003961">
    <property type="entry name" value="FN3_dom"/>
</dbReference>
<evidence type="ECO:0000313" key="9">
    <source>
        <dbReference type="Proteomes" id="UP001501490"/>
    </source>
</evidence>
<feature type="chain" id="PRO_5045039462" description="PKD domain-containing protein" evidence="5">
    <location>
        <begin position="27"/>
        <end position="1175"/>
    </location>
</feature>
<accession>A0ABP6ZZT3</accession>
<keyword evidence="4" id="KW-0119">Carbohydrate metabolism</keyword>
<feature type="domain" description="PKD" evidence="6">
    <location>
        <begin position="790"/>
        <end position="862"/>
    </location>
</feature>
<dbReference type="InterPro" id="IPR013783">
    <property type="entry name" value="Ig-like_fold"/>
</dbReference>
<evidence type="ECO:0000313" key="8">
    <source>
        <dbReference type="EMBL" id="GAA3621999.1"/>
    </source>
</evidence>
<keyword evidence="2" id="KW-1015">Disulfide bond</keyword>
<gene>
    <name evidence="8" type="ORF">GCM10022236_25430</name>
</gene>
<dbReference type="InterPro" id="IPR013320">
    <property type="entry name" value="ConA-like_dom_sf"/>
</dbReference>
<sequence length="1175" mass="119645">MLKRASALVAGATLLALVGLATPAQADTAPADPTNPATPTTVSADPLPTVQIDGVAWTQLIVGNTVYVGGNFTTARPAGAAAGVNTTARANLLAYNLTTGELITSWAPATNGEVYALAASPDNSVIYAGGAFTTVNGIIRNRIVALNPSTGAVINSFQAGADASVRAIVPTAGTVYFGGVFTSVNGTARSRLAAAQASDGSLLSWAPTATSATGVSAQVSAMAMSPSGDKLLIGGKFQSLNGSSNPGYGLGAVDLNGNSLPWAANSVVRDAGDNSGVTALTTDGSYVYVSGYVFGAGGNLEGITKLNWSDGSIVWLEDCHGDTYGTYPMAGGGEVYAVSHAHYCGNLPDGFPQLATWINHWGTAFSKTATQTLTRDPLGYPNWAGYTAPSLLKWNPKLTAGTFTGQAQAGWTVTGNGQYVLYGGEFPTANGVTQQGLVRYAVSSIAPNKIGPELTGSKQNPTLTSVRPGEVRVSWLANWDRDNENLTYKVIRDGNTTKPIYTTTAPSSEWYRPGMGYVDTGLTPGQTYKYRIFVSDPFGNEVRSDTITIVAASASSVPTYASGVLADGAGDYWRLGEPAGSTTLVDLAPGFGNLSAQAGVTMGGAGVIAGDTAATFGGTNTGWATTNTYASAPSTFSTEAWVKTSTTRGGKIIGYGSSSTGSSYTYDRQVYMLNNGKLSFGIYTPALVRQVITSPNAYNDGKWHHIVSTFGSGGMALYVDGAKVASTTGVTTAYDYKGFWRIGGDNLANWASRPSSDYLAGSIDEVAVYPSVLSASQISQHYTRGTGGSVNVPPTASFTTSVNKLSVSVDGSASSDPDGTIASYAWNWGDGSTGTGATASHTYASAGTYTITLTVTDNTGGTGGTGTTSKSVTTTANAAPTAAFSSSVSDLLVSFDASGSADSDGTISSYAWDFGDSTTGTGVSPNHSYAAAGDYQVKLTVTDNDGGTGSVTKTVTTTAPTGPMASDDFGRTVSGGWGSATKGGPWTLFGGSSAFSVDGSSGNISLTKAGAGPRAVLTGVSSTSTDLTAKVSFSKLADGGGEQAGVAARVVGNDEYRAKVKVAASTGQLTLYLTKMVGGTETTITSVTLGSANNYTVGSQLQLRMQAVGTGTTTLKAKIWKVGASEPSSWNLTGSDTSSSLQAAGGVSVLGYLSGSSTNFPITVAFDDLVAQTAG</sequence>
<evidence type="ECO:0000259" key="7">
    <source>
        <dbReference type="PROSITE" id="PS50853"/>
    </source>
</evidence>
<protein>
    <recommendedName>
        <fullName evidence="10">PKD domain-containing protein</fullName>
    </recommendedName>
</protein>
<dbReference type="SMART" id="SM00560">
    <property type="entry name" value="LamGL"/>
    <property type="match status" value="1"/>
</dbReference>
<keyword evidence="4" id="KW-0624">Polysaccharide degradation</keyword>
<dbReference type="SUPFAM" id="SSF49299">
    <property type="entry name" value="PKD domain"/>
    <property type="match status" value="2"/>
</dbReference>
<evidence type="ECO:0000256" key="5">
    <source>
        <dbReference type="SAM" id="SignalP"/>
    </source>
</evidence>
<dbReference type="RefSeq" id="WP_344805025.1">
    <property type="nucleotide sequence ID" value="NZ_BAABAB010000017.1"/>
</dbReference>
<dbReference type="Gene3D" id="2.60.40.10">
    <property type="entry name" value="Immunoglobulins"/>
    <property type="match status" value="3"/>
</dbReference>
<dbReference type="PROSITE" id="PS50853">
    <property type="entry name" value="FN3"/>
    <property type="match status" value="1"/>
</dbReference>
<evidence type="ECO:0000259" key="6">
    <source>
        <dbReference type="PROSITE" id="PS50093"/>
    </source>
</evidence>
<comment type="caution">
    <text evidence="8">The sequence shown here is derived from an EMBL/GenBank/DDBJ whole genome shotgun (WGS) entry which is preliminary data.</text>
</comment>
<dbReference type="InterPro" id="IPR000601">
    <property type="entry name" value="PKD_dom"/>
</dbReference>
<dbReference type="EMBL" id="BAABAB010000017">
    <property type="protein sequence ID" value="GAA3621999.1"/>
    <property type="molecule type" value="Genomic_DNA"/>
</dbReference>
<dbReference type="Proteomes" id="UP001501490">
    <property type="component" value="Unassembled WGS sequence"/>
</dbReference>
<organism evidence="8 9">
    <name type="scientific">Microlunatus ginsengisoli</name>
    <dbReference type="NCBI Taxonomy" id="363863"/>
    <lineage>
        <taxon>Bacteria</taxon>
        <taxon>Bacillati</taxon>
        <taxon>Actinomycetota</taxon>
        <taxon>Actinomycetes</taxon>
        <taxon>Propionibacteriales</taxon>
        <taxon>Propionibacteriaceae</taxon>
        <taxon>Microlunatus</taxon>
    </lineage>
</organism>
<dbReference type="CDD" id="cd00063">
    <property type="entry name" value="FN3"/>
    <property type="match status" value="1"/>
</dbReference>
<proteinExistence type="predicted"/>
<keyword evidence="1 5" id="KW-0732">Signal</keyword>
<dbReference type="SUPFAM" id="SSF49899">
    <property type="entry name" value="Concanavalin A-like lectins/glucanases"/>
    <property type="match status" value="1"/>
</dbReference>
<name>A0ABP6ZZT3_9ACTN</name>
<dbReference type="SUPFAM" id="SSF49265">
    <property type="entry name" value="Fibronectin type III"/>
    <property type="match status" value="1"/>
</dbReference>
<evidence type="ECO:0000256" key="3">
    <source>
        <dbReference type="ARBA" id="ARBA00023295"/>
    </source>
</evidence>
<dbReference type="InterPro" id="IPR035986">
    <property type="entry name" value="PKD_dom_sf"/>
</dbReference>
<dbReference type="SMART" id="SM00060">
    <property type="entry name" value="FN3"/>
    <property type="match status" value="1"/>
</dbReference>
<dbReference type="InterPro" id="IPR022409">
    <property type="entry name" value="PKD/Chitinase_dom"/>
</dbReference>
<dbReference type="PROSITE" id="PS50093">
    <property type="entry name" value="PKD"/>
    <property type="match status" value="2"/>
</dbReference>
<keyword evidence="9" id="KW-1185">Reference proteome</keyword>
<evidence type="ECO:0000256" key="2">
    <source>
        <dbReference type="ARBA" id="ARBA00023157"/>
    </source>
</evidence>
<evidence type="ECO:0000256" key="1">
    <source>
        <dbReference type="ARBA" id="ARBA00022729"/>
    </source>
</evidence>
<dbReference type="CDD" id="cd00146">
    <property type="entry name" value="PKD"/>
    <property type="match status" value="2"/>
</dbReference>
<feature type="signal peptide" evidence="5">
    <location>
        <begin position="1"/>
        <end position="26"/>
    </location>
</feature>
<dbReference type="InterPro" id="IPR006558">
    <property type="entry name" value="LamG-like"/>
</dbReference>
<dbReference type="SUPFAM" id="SSF75011">
    <property type="entry name" value="3-carboxy-cis,cis-mucoante lactonizing enzyme"/>
    <property type="match status" value="1"/>
</dbReference>
<evidence type="ECO:0000256" key="4">
    <source>
        <dbReference type="ARBA" id="ARBA00023326"/>
    </source>
</evidence>